<sequence>MEHSSPKRRLSLKTRLREPSRSFSPFDVALQATRSVSNPITEPSSTVVTAASSPPGAPPSSALTEDSVFTSHSIQRQQQSSCAGGRVETPKSAPLPLPFTQTAHKHGHIHFSNDVGIDEIDAASKTSVEQETATAKMEKVPKSSCEISKYKKRRFSLRSPVSTLEKQPKVYRHLSLEPPTISHNLNPLDDVFFDIVPLTIKDDRPEDQASLAVAKVSQSPTGAVVFCGNQSQQRSVRWSLFDEDPADKDIGVLRRQSIDAKQQRLEFYLPLRNVEEEATEESRPSSSNVLVLKRIPFGSAHKPAVAEPVLSDLQAEIKEEIEISAVTTGWLKWPLDYKSKTRHRRSPKLSVIETRRAGQQPTISAQYRPPYHYSPFKAQKSYINQDEPLTLSNVWNKVLNRALYTTGRRKFGQGVVGKFFGRVIKKRSDLEPHVKRQLDDFDDYRPYFTYWIMTVHILVLLIALITYGFGPFGFSRTQYASMVLQTSLVLEQVAYFEQENFWLGPRFADLVHLGAKYSPCMRRDRNIEERIEKIRLMEKESACCIRNDRTGCVQTSKNNCPTMLATWYKWDPAAGSTYENRTSGTVCSQDPRECRRPSSIEPFKWPDDITMWPICTEISQSRNLPHTRCELTGRPCCIGILGECRITTREYCDFVKGYFHDEATLILHCVFTLIVQYLLMRDLEKLIGWFRLSVIYLGSGIFGNLASAVFVPYEPEVGPAGSQFGLLAGLLVDAIYSRHMIVEPWKAISQLLGVLFFLFILGLLPWVDNWAHAFGFLSGLLLSLALFPYIQFKENDFRKRLVIIVVCLCSIIGLFVTLLVLFYFKPLWKCNSCTYFNCIPFTEHLCDNEDAGFDVISFLKGKKN</sequence>
<feature type="compositionally biased region" description="Polar residues" evidence="7">
    <location>
        <begin position="32"/>
        <end position="49"/>
    </location>
</feature>
<dbReference type="WBParaSite" id="nRc.2.0.1.t06264-RA">
    <property type="protein sequence ID" value="nRc.2.0.1.t06264-RA"/>
    <property type="gene ID" value="nRc.2.0.1.g06264"/>
</dbReference>
<feature type="transmembrane region" description="Helical" evidence="8">
    <location>
        <begin position="692"/>
        <end position="711"/>
    </location>
</feature>
<evidence type="ECO:0000313" key="10">
    <source>
        <dbReference type="Proteomes" id="UP000887565"/>
    </source>
</evidence>
<evidence type="ECO:0000256" key="6">
    <source>
        <dbReference type="ARBA" id="ARBA00023136"/>
    </source>
</evidence>
<evidence type="ECO:0000256" key="4">
    <source>
        <dbReference type="ARBA" id="ARBA00022824"/>
    </source>
</evidence>
<dbReference type="InterPro" id="IPR035952">
    <property type="entry name" value="Rhomboid-like_sf"/>
</dbReference>
<comment type="similarity">
    <text evidence="2">Belongs to the peptidase S54 family.</text>
</comment>
<dbReference type="AlphaFoldDB" id="A0A915HWJ6"/>
<keyword evidence="10" id="KW-1185">Reference proteome</keyword>
<keyword evidence="6 8" id="KW-0472">Membrane</keyword>
<evidence type="ECO:0000256" key="2">
    <source>
        <dbReference type="ARBA" id="ARBA00009045"/>
    </source>
</evidence>
<feature type="region of interest" description="Disordered" evidence="7">
    <location>
        <begin position="1"/>
        <end position="89"/>
    </location>
</feature>
<dbReference type="PANTHER" id="PTHR45965">
    <property type="entry name" value="INACTIVE RHOMBOID PROTEIN"/>
    <property type="match status" value="1"/>
</dbReference>
<feature type="compositionally biased region" description="Low complexity" evidence="7">
    <location>
        <begin position="50"/>
        <end position="62"/>
    </location>
</feature>
<name>A0A915HWJ6_ROMCU</name>
<feature type="transmembrane region" description="Helical" evidence="8">
    <location>
        <begin position="447"/>
        <end position="469"/>
    </location>
</feature>
<feature type="domain" description="Peptidase S54 rhomboid" evidence="9">
    <location>
        <begin position="666"/>
        <end position="788"/>
    </location>
</feature>
<feature type="transmembrane region" description="Helical" evidence="8">
    <location>
        <begin position="748"/>
        <end position="767"/>
    </location>
</feature>
<evidence type="ECO:0000256" key="3">
    <source>
        <dbReference type="ARBA" id="ARBA00022692"/>
    </source>
</evidence>
<evidence type="ECO:0000256" key="8">
    <source>
        <dbReference type="SAM" id="Phobius"/>
    </source>
</evidence>
<keyword evidence="5 8" id="KW-1133">Transmembrane helix</keyword>
<feature type="transmembrane region" description="Helical" evidence="8">
    <location>
        <begin position="802"/>
        <end position="824"/>
    </location>
</feature>
<dbReference type="Proteomes" id="UP000887565">
    <property type="component" value="Unplaced"/>
</dbReference>
<dbReference type="GO" id="GO:0042058">
    <property type="term" value="P:regulation of epidermal growth factor receptor signaling pathway"/>
    <property type="evidence" value="ECO:0007669"/>
    <property type="project" value="TreeGrafter"/>
</dbReference>
<dbReference type="SUPFAM" id="SSF144091">
    <property type="entry name" value="Rhomboid-like"/>
    <property type="match status" value="1"/>
</dbReference>
<dbReference type="InterPro" id="IPR022764">
    <property type="entry name" value="Peptidase_S54_rhomboid_dom"/>
</dbReference>
<dbReference type="GO" id="GO:0004252">
    <property type="term" value="F:serine-type endopeptidase activity"/>
    <property type="evidence" value="ECO:0007669"/>
    <property type="project" value="InterPro"/>
</dbReference>
<keyword evidence="3 8" id="KW-0812">Transmembrane</keyword>
<dbReference type="Gene3D" id="1.20.1540.10">
    <property type="entry name" value="Rhomboid-like"/>
    <property type="match status" value="1"/>
</dbReference>
<feature type="compositionally biased region" description="Polar residues" evidence="7">
    <location>
        <begin position="63"/>
        <end position="82"/>
    </location>
</feature>
<evidence type="ECO:0000256" key="1">
    <source>
        <dbReference type="ARBA" id="ARBA00004477"/>
    </source>
</evidence>
<evidence type="ECO:0000313" key="11">
    <source>
        <dbReference type="WBParaSite" id="nRc.2.0.1.t06264-RA"/>
    </source>
</evidence>
<proteinExistence type="inferred from homology"/>
<comment type="subcellular location">
    <subcellularLocation>
        <location evidence="1">Endoplasmic reticulum membrane</location>
        <topology evidence="1">Multi-pass membrane protein</topology>
    </subcellularLocation>
</comment>
<feature type="compositionally biased region" description="Basic residues" evidence="7">
    <location>
        <begin position="1"/>
        <end position="14"/>
    </location>
</feature>
<protein>
    <submittedName>
        <fullName evidence="11">Peptidase S54 rhomboid domain-containing protein</fullName>
    </submittedName>
</protein>
<dbReference type="GO" id="GO:0050708">
    <property type="term" value="P:regulation of protein secretion"/>
    <property type="evidence" value="ECO:0007669"/>
    <property type="project" value="TreeGrafter"/>
</dbReference>
<evidence type="ECO:0000256" key="7">
    <source>
        <dbReference type="SAM" id="MobiDB-lite"/>
    </source>
</evidence>
<keyword evidence="4" id="KW-0256">Endoplasmic reticulum</keyword>
<accession>A0A915HWJ6</accession>
<feature type="transmembrane region" description="Helical" evidence="8">
    <location>
        <begin position="773"/>
        <end position="790"/>
    </location>
</feature>
<reference evidence="11" key="1">
    <citation type="submission" date="2022-11" db="UniProtKB">
        <authorList>
            <consortium name="WormBaseParasite"/>
        </authorList>
    </citation>
    <scope>IDENTIFICATION</scope>
</reference>
<dbReference type="GO" id="GO:0005789">
    <property type="term" value="C:endoplasmic reticulum membrane"/>
    <property type="evidence" value="ECO:0007669"/>
    <property type="project" value="UniProtKB-SubCell"/>
</dbReference>
<dbReference type="InterPro" id="IPR051512">
    <property type="entry name" value="Inactive_Rhomboid"/>
</dbReference>
<organism evidence="10 11">
    <name type="scientific">Romanomermis culicivorax</name>
    <name type="common">Nematode worm</name>
    <dbReference type="NCBI Taxonomy" id="13658"/>
    <lineage>
        <taxon>Eukaryota</taxon>
        <taxon>Metazoa</taxon>
        <taxon>Ecdysozoa</taxon>
        <taxon>Nematoda</taxon>
        <taxon>Enoplea</taxon>
        <taxon>Dorylaimia</taxon>
        <taxon>Mermithida</taxon>
        <taxon>Mermithoidea</taxon>
        <taxon>Mermithidae</taxon>
        <taxon>Romanomermis</taxon>
    </lineage>
</organism>
<dbReference type="PANTHER" id="PTHR45965:SF3">
    <property type="entry name" value="INACTIVE RHOMBOID PROTEIN 1"/>
    <property type="match status" value="1"/>
</dbReference>
<dbReference type="Pfam" id="PF01694">
    <property type="entry name" value="Rhomboid"/>
    <property type="match status" value="1"/>
</dbReference>
<evidence type="ECO:0000259" key="9">
    <source>
        <dbReference type="Pfam" id="PF01694"/>
    </source>
</evidence>
<evidence type="ECO:0000256" key="5">
    <source>
        <dbReference type="ARBA" id="ARBA00022989"/>
    </source>
</evidence>